<keyword evidence="3" id="KW-1185">Reference proteome</keyword>
<dbReference type="RefSeq" id="WP_188320542.1">
    <property type="nucleotide sequence ID" value="NZ_CP060203.1"/>
</dbReference>
<proteinExistence type="predicted"/>
<feature type="transmembrane region" description="Helical" evidence="1">
    <location>
        <begin position="108"/>
        <end position="126"/>
    </location>
</feature>
<dbReference type="KEGG" id="cmaq:H0S70_08775"/>
<feature type="transmembrane region" description="Helical" evidence="1">
    <location>
        <begin position="12"/>
        <end position="34"/>
    </location>
</feature>
<organism evidence="2 3">
    <name type="scientific">Chryseobacterium manosquense</name>
    <dbReference type="NCBI Taxonomy" id="2754694"/>
    <lineage>
        <taxon>Bacteria</taxon>
        <taxon>Pseudomonadati</taxon>
        <taxon>Bacteroidota</taxon>
        <taxon>Flavobacteriia</taxon>
        <taxon>Flavobacteriales</taxon>
        <taxon>Weeksellaceae</taxon>
        <taxon>Chryseobacterium group</taxon>
        <taxon>Chryseobacterium</taxon>
    </lineage>
</organism>
<reference evidence="2 3" key="1">
    <citation type="submission" date="2020-07" db="EMBL/GenBank/DDBJ databases">
        <title>Complete genome and description of Chryseobacterium manosquense strain Marseille-Q2069 sp. nov.</title>
        <authorList>
            <person name="Boxberger M."/>
        </authorList>
    </citation>
    <scope>NUCLEOTIDE SEQUENCE [LARGE SCALE GENOMIC DNA]</scope>
    <source>
        <strain evidence="2 3">Marseille-Q2069</strain>
    </source>
</reference>
<evidence type="ECO:0000256" key="1">
    <source>
        <dbReference type="SAM" id="Phobius"/>
    </source>
</evidence>
<accession>A0A7H1DU22</accession>
<protein>
    <submittedName>
        <fullName evidence="2">DUF2975 domain-containing protein</fullName>
    </submittedName>
</protein>
<keyword evidence="1" id="KW-0812">Transmembrane</keyword>
<keyword evidence="1" id="KW-0472">Membrane</keyword>
<feature type="transmembrane region" description="Helical" evidence="1">
    <location>
        <begin position="146"/>
        <end position="163"/>
    </location>
</feature>
<keyword evidence="1" id="KW-1133">Transmembrane helix</keyword>
<dbReference type="InterPro" id="IPR021354">
    <property type="entry name" value="DUF2975"/>
</dbReference>
<gene>
    <name evidence="2" type="ORF">H0S70_08775</name>
</gene>
<dbReference type="Proteomes" id="UP000516438">
    <property type="component" value="Chromosome"/>
</dbReference>
<dbReference type="AlphaFoldDB" id="A0A7H1DU22"/>
<evidence type="ECO:0000313" key="2">
    <source>
        <dbReference type="EMBL" id="QNS40480.1"/>
    </source>
</evidence>
<feature type="transmembrane region" description="Helical" evidence="1">
    <location>
        <begin position="65"/>
        <end position="88"/>
    </location>
</feature>
<dbReference type="EMBL" id="CP060203">
    <property type="protein sequence ID" value="QNS40480.1"/>
    <property type="molecule type" value="Genomic_DNA"/>
</dbReference>
<evidence type="ECO:0000313" key="3">
    <source>
        <dbReference type="Proteomes" id="UP000516438"/>
    </source>
</evidence>
<name>A0A7H1DU22_9FLAO</name>
<dbReference type="Pfam" id="PF11188">
    <property type="entry name" value="DUF2975"/>
    <property type="match status" value="1"/>
</dbReference>
<sequence>MEKSSFVLKLIRIVFILGLIGLFVSLTNILWVFFGHNLNWEMARKFHSSIDFTKIWKNDENAFNVISLIEIVTVILKIYIFLNVLKVFKNLNFNEPFNQKINDIIRKIIYFSISIGILGVLIKVYIELFVANDLLLSTQIGNSEYLWIGALLFILNKIFIKGYELQSENDLTI</sequence>